<dbReference type="PANTHER" id="PTHR46268:SF27">
    <property type="entry name" value="UNIVERSAL STRESS PROTEIN RV2623"/>
    <property type="match status" value="1"/>
</dbReference>
<dbReference type="EMBL" id="BSTI01000007">
    <property type="protein sequence ID" value="GLY66971.1"/>
    <property type="molecule type" value="Genomic_DNA"/>
</dbReference>
<comment type="similarity">
    <text evidence="1">Belongs to the universal stress protein A family.</text>
</comment>
<accession>A0A9W6QZR9</accession>
<gene>
    <name evidence="5" type="ORF">Atai01_35900</name>
</gene>
<dbReference type="InterPro" id="IPR014729">
    <property type="entry name" value="Rossmann-like_a/b/a_fold"/>
</dbReference>
<organism evidence="5 6">
    <name type="scientific">Amycolatopsis taiwanensis</name>
    <dbReference type="NCBI Taxonomy" id="342230"/>
    <lineage>
        <taxon>Bacteria</taxon>
        <taxon>Bacillati</taxon>
        <taxon>Actinomycetota</taxon>
        <taxon>Actinomycetes</taxon>
        <taxon>Pseudonocardiales</taxon>
        <taxon>Pseudonocardiaceae</taxon>
        <taxon>Amycolatopsis</taxon>
    </lineage>
</organism>
<evidence type="ECO:0000313" key="6">
    <source>
        <dbReference type="Proteomes" id="UP001165136"/>
    </source>
</evidence>
<evidence type="ECO:0000256" key="2">
    <source>
        <dbReference type="ARBA" id="ARBA00022741"/>
    </source>
</evidence>
<dbReference type="InterPro" id="IPR006015">
    <property type="entry name" value="Universal_stress_UspA"/>
</dbReference>
<feature type="domain" description="UspA" evidence="4">
    <location>
        <begin position="1"/>
        <end position="141"/>
    </location>
</feature>
<dbReference type="AlphaFoldDB" id="A0A9W6QZR9"/>
<evidence type="ECO:0000256" key="3">
    <source>
        <dbReference type="ARBA" id="ARBA00022840"/>
    </source>
</evidence>
<dbReference type="PANTHER" id="PTHR46268">
    <property type="entry name" value="STRESS RESPONSE PROTEIN NHAX"/>
    <property type="match status" value="1"/>
</dbReference>
<keyword evidence="3" id="KW-0067">ATP-binding</keyword>
<protein>
    <submittedName>
        <fullName evidence="5">Universal stress protein</fullName>
    </submittedName>
</protein>
<comment type="caution">
    <text evidence="5">The sequence shown here is derived from an EMBL/GenBank/DDBJ whole genome shotgun (WGS) entry which is preliminary data.</text>
</comment>
<evidence type="ECO:0000259" key="4">
    <source>
        <dbReference type="Pfam" id="PF00582"/>
    </source>
</evidence>
<dbReference type="Proteomes" id="UP001165136">
    <property type="component" value="Unassembled WGS sequence"/>
</dbReference>
<dbReference type="RefSeq" id="WP_043843686.1">
    <property type="nucleotide sequence ID" value="NZ_BSTI01000007.1"/>
</dbReference>
<proteinExistence type="inferred from homology"/>
<evidence type="ECO:0000313" key="5">
    <source>
        <dbReference type="EMBL" id="GLY66971.1"/>
    </source>
</evidence>
<feature type="domain" description="UspA" evidence="4">
    <location>
        <begin position="149"/>
        <end position="275"/>
    </location>
</feature>
<name>A0A9W6QZR9_9PSEU</name>
<dbReference type="GO" id="GO:0005524">
    <property type="term" value="F:ATP binding"/>
    <property type="evidence" value="ECO:0007669"/>
    <property type="project" value="UniProtKB-KW"/>
</dbReference>
<dbReference type="SUPFAM" id="SSF52402">
    <property type="entry name" value="Adenine nucleotide alpha hydrolases-like"/>
    <property type="match status" value="2"/>
</dbReference>
<keyword evidence="6" id="KW-1185">Reference proteome</keyword>
<dbReference type="Gene3D" id="3.40.50.620">
    <property type="entry name" value="HUPs"/>
    <property type="match status" value="2"/>
</dbReference>
<dbReference type="Pfam" id="PF00582">
    <property type="entry name" value="Usp"/>
    <property type="match status" value="2"/>
</dbReference>
<evidence type="ECO:0000256" key="1">
    <source>
        <dbReference type="ARBA" id="ARBA00008791"/>
    </source>
</evidence>
<reference evidence="5" key="1">
    <citation type="submission" date="2023-03" db="EMBL/GenBank/DDBJ databases">
        <title>Amycolatopsis taiwanensis NBRC 103393.</title>
        <authorList>
            <person name="Ichikawa N."/>
            <person name="Sato H."/>
            <person name="Tonouchi N."/>
        </authorList>
    </citation>
    <scope>NUCLEOTIDE SEQUENCE</scope>
    <source>
        <strain evidence="5">NBRC 103393</strain>
    </source>
</reference>
<sequence length="290" mass="30844">MADQVLVGVDDSASAMDAVQWGAREAARRRVPLRLVHVYWTPGWDFPEFELTGAQARVEMWRLGTELLDRAARAATEAEQHVSVETEIRTGDPRVVLLDECRHASLAVLGSRQLSAAGGLLVGSLGLALAVHGRCPLVVVRGAAAERGPVLVGVDGSPANSVVLDFAFAEAALAGAPLTVVRTWSGIPADAAAEHERERQALEDQISPWRERFPDVPVDQVVVRGRPGPVLLDYGQHARLIVVGSRGHGAVTGLLLGSTSQRLTRHAPCPVAIVRSDVPAQPPAPDSRAP</sequence>
<dbReference type="InterPro" id="IPR006016">
    <property type="entry name" value="UspA"/>
</dbReference>
<dbReference type="PRINTS" id="PR01438">
    <property type="entry name" value="UNVRSLSTRESS"/>
</dbReference>
<keyword evidence="2" id="KW-0547">Nucleotide-binding</keyword>